<evidence type="ECO:0000313" key="5">
    <source>
        <dbReference type="Proteomes" id="UP000249293"/>
    </source>
</evidence>
<keyword evidence="5" id="KW-1185">Reference proteome</keyword>
<reference evidence="3" key="2">
    <citation type="submission" date="2014-08" db="EMBL/GenBank/DDBJ databases">
        <title>Exploiting Issatchenkia orientalis SD108 for Succinic Acid Production.</title>
        <authorList>
            <person name="Xiao H."/>
            <person name="Shao Z."/>
            <person name="Jiang Y."/>
            <person name="Dole S."/>
            <person name="Zhao H."/>
        </authorList>
    </citation>
    <scope>NUCLEOTIDE SEQUENCE [LARGE SCALE GENOMIC DNA]</scope>
    <source>
        <strain evidence="3">SD108</strain>
    </source>
</reference>
<dbReference type="Proteomes" id="UP000249293">
    <property type="component" value="Chromosome 1"/>
</dbReference>
<dbReference type="EMBL" id="CP028773">
    <property type="protein sequence ID" value="AWU74011.1"/>
    <property type="molecule type" value="Genomic_DNA"/>
</dbReference>
<protein>
    <submittedName>
        <fullName evidence="3">Uncharacterized protein</fullName>
    </submittedName>
</protein>
<dbReference type="KEGG" id="pkz:C5L36_0A06060"/>
<accession>A0A099P175</accession>
<dbReference type="HOGENOM" id="CLU_581481_0_0_1"/>
<dbReference type="GeneID" id="40381721"/>
<dbReference type="EMBL" id="JQFK01000029">
    <property type="protein sequence ID" value="KGK37826.1"/>
    <property type="molecule type" value="Genomic_DNA"/>
</dbReference>
<dbReference type="Proteomes" id="UP000029867">
    <property type="component" value="Unassembled WGS sequence"/>
</dbReference>
<evidence type="ECO:0000313" key="2">
    <source>
        <dbReference type="EMBL" id="AWU74011.1"/>
    </source>
</evidence>
<feature type="region of interest" description="Disordered" evidence="1">
    <location>
        <begin position="254"/>
        <end position="277"/>
    </location>
</feature>
<dbReference type="VEuPathDB" id="FungiDB:C5L36_0A06060"/>
<evidence type="ECO:0000256" key="1">
    <source>
        <dbReference type="SAM" id="MobiDB-lite"/>
    </source>
</evidence>
<organism evidence="3 4">
    <name type="scientific">Pichia kudriavzevii</name>
    <name type="common">Yeast</name>
    <name type="synonym">Issatchenkia orientalis</name>
    <dbReference type="NCBI Taxonomy" id="4909"/>
    <lineage>
        <taxon>Eukaryota</taxon>
        <taxon>Fungi</taxon>
        <taxon>Dikarya</taxon>
        <taxon>Ascomycota</taxon>
        <taxon>Saccharomycotina</taxon>
        <taxon>Pichiomycetes</taxon>
        <taxon>Pichiales</taxon>
        <taxon>Pichiaceae</taxon>
        <taxon>Pichia</taxon>
    </lineage>
</organism>
<evidence type="ECO:0000313" key="3">
    <source>
        <dbReference type="EMBL" id="KGK37826.1"/>
    </source>
</evidence>
<dbReference type="RefSeq" id="XP_029319488.1">
    <property type="nucleotide sequence ID" value="XM_029463628.1"/>
</dbReference>
<reference evidence="4" key="1">
    <citation type="journal article" date="2014" name="Microb. Cell Fact.">
        <title>Exploiting Issatchenkia orientalis SD108 for succinic acid production.</title>
        <authorList>
            <person name="Xiao H."/>
            <person name="Shao Z."/>
            <person name="Jiang Y."/>
            <person name="Dole S."/>
            <person name="Zhao H."/>
        </authorList>
    </citation>
    <scope>NUCLEOTIDE SEQUENCE [LARGE SCALE GENOMIC DNA]</scope>
    <source>
        <strain evidence="4">SD108</strain>
    </source>
</reference>
<dbReference type="AlphaFoldDB" id="A0A099P175"/>
<evidence type="ECO:0000313" key="4">
    <source>
        <dbReference type="Proteomes" id="UP000029867"/>
    </source>
</evidence>
<gene>
    <name evidence="2" type="ORF">C5L36_0A06060</name>
    <name evidence="3" type="ORF">JL09_g3025</name>
</gene>
<name>A0A099P175_PICKU</name>
<sequence>MATQNLPFDKNFQPSKLTLSTKLNEFCTDVSVIGMLVGISRKLSTNSRKQYDQPYILHLTDLQEPDISVTNGYDPYFENDYGYPGIEKRVYHVTMFRACFDKLRESVFKEVDLKEHVRYFTYECGRREYADNFDGTKKTAAYAKELQSLHLWLINRVKSKVYSGNLELTCKNAFRYVPIEEVKPVLRKYNMLAVWKKFEEFYGATEVFDDIFPDDEDEQSIRKNTTSIQENHIGNTTNMATSSKLSSDGTSQYMNAPEDDRFSCTGNRKRQKTEDLSMTNSQVIPDVSTQTQASIGVGGHSPSRTAATVATSPIVPASTNVAAAVYEAAYTSVPQKRFPMDYSLLQDLQVPPPKYYPRYVIVKIRIHKLYNEYIYDMGEHLAPKRLKLRLIDEQGTTLYVYVDPQIVLDFLDTSVEDFSSLYEVNEHMRQEVEARNKNNEFWGVLLAPEECVSGVVQWYVEYVTKAGVAE</sequence>
<reference evidence="2 5" key="3">
    <citation type="submission" date="2018-06" db="EMBL/GenBank/DDBJ databases">
        <title>Population genomics shows no distinction between pathogenic Candida krusei and environmental Pichia kudriavzevii: One species, four names.</title>
        <authorList>
            <person name="Douglass A.P."/>
            <person name="Offei B."/>
            <person name="Braun-Galleani S."/>
            <person name="Coughlan A.Y."/>
            <person name="Martos A."/>
            <person name="Ortiz-Merino R.A."/>
            <person name="Byrne K.P."/>
            <person name="Wolfe K.H."/>
        </authorList>
    </citation>
    <scope>NUCLEOTIDE SEQUENCE [LARGE SCALE GENOMIC DNA]</scope>
    <source>
        <strain evidence="2 5">CBS573</strain>
    </source>
</reference>
<proteinExistence type="predicted"/>